<evidence type="ECO:0000313" key="3">
    <source>
        <dbReference type="RefSeq" id="XP_030979800.1"/>
    </source>
</evidence>
<organism evidence="2 3">
    <name type="scientific">Pyricularia grisea</name>
    <name type="common">Crabgrass-specific blast fungus</name>
    <name type="synonym">Magnaporthe grisea</name>
    <dbReference type="NCBI Taxonomy" id="148305"/>
    <lineage>
        <taxon>Eukaryota</taxon>
        <taxon>Fungi</taxon>
        <taxon>Dikarya</taxon>
        <taxon>Ascomycota</taxon>
        <taxon>Pezizomycotina</taxon>
        <taxon>Sordariomycetes</taxon>
        <taxon>Sordariomycetidae</taxon>
        <taxon>Magnaporthales</taxon>
        <taxon>Pyriculariaceae</taxon>
        <taxon>Pyricularia</taxon>
    </lineage>
</organism>
<sequence length="100" mass="10537">MKGVVSILWLLAAMTSAHPTPDNTGDIAVTPVSVEAQPAQTTDAVPDEWPLKCQTDPCHTACQAWAELWSLGGSCNRDPTGLTSFSQMSRATSPLLLLAG</sequence>
<dbReference type="AlphaFoldDB" id="A0A6P8AY10"/>
<dbReference type="Proteomes" id="UP000515153">
    <property type="component" value="Chromosome VII"/>
</dbReference>
<evidence type="ECO:0000313" key="2">
    <source>
        <dbReference type="Proteomes" id="UP000515153"/>
    </source>
</evidence>
<proteinExistence type="predicted"/>
<feature type="signal peptide" evidence="1">
    <location>
        <begin position="1"/>
        <end position="17"/>
    </location>
</feature>
<reference evidence="2 3" key="1">
    <citation type="journal article" date="2019" name="Mol. Biol. Evol.">
        <title>Blast fungal genomes show frequent chromosomal changes, gene gains and losses, and effector gene turnover.</title>
        <authorList>
            <person name="Gomez Luciano L.B."/>
            <person name="Jason Tsai I."/>
            <person name="Chuma I."/>
            <person name="Tosa Y."/>
            <person name="Chen Y.H."/>
            <person name="Li J.Y."/>
            <person name="Li M.Y."/>
            <person name="Jade Lu M.Y."/>
            <person name="Nakayashiki H."/>
            <person name="Li W.H."/>
        </authorList>
    </citation>
    <scope>NUCLEOTIDE SEQUENCE [LARGE SCALE GENOMIC DNA]</scope>
    <source>
        <strain evidence="2 3">NI907</strain>
    </source>
</reference>
<protein>
    <submittedName>
        <fullName evidence="3">Uncharacterized protein</fullName>
    </submittedName>
</protein>
<dbReference type="GeneID" id="41965284"/>
<accession>A0A6P8AY10</accession>
<keyword evidence="1" id="KW-0732">Signal</keyword>
<reference evidence="3" key="2">
    <citation type="submission" date="2019-10" db="EMBL/GenBank/DDBJ databases">
        <authorList>
            <consortium name="NCBI Genome Project"/>
        </authorList>
    </citation>
    <scope>NUCLEOTIDE SEQUENCE</scope>
    <source>
        <strain evidence="3">NI907</strain>
    </source>
</reference>
<reference evidence="3" key="3">
    <citation type="submission" date="2025-08" db="UniProtKB">
        <authorList>
            <consortium name="RefSeq"/>
        </authorList>
    </citation>
    <scope>IDENTIFICATION</scope>
    <source>
        <strain evidence="3">NI907</strain>
    </source>
</reference>
<evidence type="ECO:0000256" key="1">
    <source>
        <dbReference type="SAM" id="SignalP"/>
    </source>
</evidence>
<gene>
    <name evidence="3" type="ORF">PgNI_10405</name>
</gene>
<keyword evidence="2" id="KW-1185">Reference proteome</keyword>
<dbReference type="KEGG" id="pgri:PgNI_10405"/>
<name>A0A6P8AY10_PYRGI</name>
<feature type="chain" id="PRO_5027837024" evidence="1">
    <location>
        <begin position="18"/>
        <end position="100"/>
    </location>
</feature>
<dbReference type="RefSeq" id="XP_030979800.1">
    <property type="nucleotide sequence ID" value="XM_031130376.1"/>
</dbReference>